<dbReference type="PANTHER" id="PTHR42535:SF2">
    <property type="entry name" value="CHROMOSOME UNDETERMINED SCAFFOLD_146, WHOLE GENOME SHOTGUN SEQUENCE"/>
    <property type="match status" value="1"/>
</dbReference>
<dbReference type="AlphaFoldDB" id="A0A2W4CS47"/>
<organism evidence="1 2">
    <name type="scientific">Rhizobium tubonense</name>
    <dbReference type="NCBI Taxonomy" id="484088"/>
    <lineage>
        <taxon>Bacteria</taxon>
        <taxon>Pseudomonadati</taxon>
        <taxon>Pseudomonadota</taxon>
        <taxon>Alphaproteobacteria</taxon>
        <taxon>Hyphomicrobiales</taxon>
        <taxon>Rhizobiaceae</taxon>
        <taxon>Rhizobium/Agrobacterium group</taxon>
        <taxon>Rhizobium</taxon>
    </lineage>
</organism>
<dbReference type="InterPro" id="IPR013320">
    <property type="entry name" value="ConA-like_dom_sf"/>
</dbReference>
<dbReference type="Gene3D" id="2.60.120.200">
    <property type="match status" value="2"/>
</dbReference>
<proteinExistence type="predicted"/>
<dbReference type="SUPFAM" id="SSF49899">
    <property type="entry name" value="Concanavalin A-like lectins/glucanases"/>
    <property type="match status" value="2"/>
</dbReference>
<evidence type="ECO:0008006" key="3">
    <source>
        <dbReference type="Google" id="ProtNLM"/>
    </source>
</evidence>
<sequence length="326" mass="33879">MRSFNDEHNDRSSAAAIRPLGLGAFLGSLSALLRGTLASWIKTNGTPSNSDGLFHSREGYDLNLYNGFPRLYIGSDAVTSIAPVNSGVWTHIAVARSGKDLAIYVNGLKTGSGAWEAGTFTVDGVGKTAAGGLNGALDEVRVYKRSLSALEINNLIQSSAIQSNTKTTPIVALDKDFTLAARTLITRTPPTNADGLFRGGAADLNFYGGAPRLYNGITDAVVSNTTVSPNKWAHVAVTRSSKKLTMYLNGVQTGTGTWDGTFALDQIGSGLAGQLQGTIAAVDIETRALSSAEVKAAAGVGSNAFYVPQDSSGTCGPKTQNGACPK</sequence>
<accession>A0A2W4CS47</accession>
<gene>
    <name evidence="1" type="ORF">CPY51_16645</name>
</gene>
<comment type="caution">
    <text evidence="1">The sequence shown here is derived from an EMBL/GenBank/DDBJ whole genome shotgun (WGS) entry which is preliminary data.</text>
</comment>
<evidence type="ECO:0000313" key="1">
    <source>
        <dbReference type="EMBL" id="PZM13135.1"/>
    </source>
</evidence>
<dbReference type="Pfam" id="PF13385">
    <property type="entry name" value="Laminin_G_3"/>
    <property type="match status" value="2"/>
</dbReference>
<dbReference type="EMBL" id="PCDP01000036">
    <property type="protein sequence ID" value="PZM13135.1"/>
    <property type="molecule type" value="Genomic_DNA"/>
</dbReference>
<reference evidence="1 2" key="1">
    <citation type="journal article" date="2018" name="Sci. Rep.">
        <title>Rhizobium tumorigenes sp. nov., a novel plant tumorigenic bacterium isolated from cane gall tumors on thornless blackberry.</title>
        <authorList>
            <person name="Kuzmanovi N."/>
            <person name="Smalla K."/>
            <person name="Gronow S."/>
            <person name="PuBawska J."/>
        </authorList>
    </citation>
    <scope>NUCLEOTIDE SEQUENCE [LARGE SCALE GENOMIC DNA]</scope>
    <source>
        <strain evidence="1 2">CCBAU 85046</strain>
    </source>
</reference>
<name>A0A2W4CS47_9HYPH</name>
<dbReference type="PANTHER" id="PTHR42535">
    <property type="entry name" value="OOKINETE PROTEIN, PUTATIVE-RELATED"/>
    <property type="match status" value="1"/>
</dbReference>
<keyword evidence="2" id="KW-1185">Reference proteome</keyword>
<protein>
    <recommendedName>
        <fullName evidence="3">LamG-like jellyroll fold domain-containing protein</fullName>
    </recommendedName>
</protein>
<dbReference type="OrthoDB" id="5485153at2"/>
<evidence type="ECO:0000313" key="2">
    <source>
        <dbReference type="Proteomes" id="UP000248925"/>
    </source>
</evidence>
<dbReference type="RefSeq" id="WP_111161331.1">
    <property type="nucleotide sequence ID" value="NZ_PCDP01000036.1"/>
</dbReference>
<dbReference type="Proteomes" id="UP000248925">
    <property type="component" value="Unassembled WGS sequence"/>
</dbReference>